<dbReference type="SUPFAM" id="SSF56574">
    <property type="entry name" value="Serpins"/>
    <property type="match status" value="1"/>
</dbReference>
<organism evidence="7 8">
    <name type="scientific">Tenebrio molitor</name>
    <name type="common">Yellow mealworm beetle</name>
    <dbReference type="NCBI Taxonomy" id="7067"/>
    <lineage>
        <taxon>Eukaryota</taxon>
        <taxon>Metazoa</taxon>
        <taxon>Ecdysozoa</taxon>
        <taxon>Arthropoda</taxon>
        <taxon>Hexapoda</taxon>
        <taxon>Insecta</taxon>
        <taxon>Pterygota</taxon>
        <taxon>Neoptera</taxon>
        <taxon>Endopterygota</taxon>
        <taxon>Coleoptera</taxon>
        <taxon>Polyphaga</taxon>
        <taxon>Cucujiformia</taxon>
        <taxon>Tenebrionidae</taxon>
        <taxon>Tenebrio</taxon>
    </lineage>
</organism>
<dbReference type="InterPro" id="IPR042185">
    <property type="entry name" value="Serpin_sf_2"/>
</dbReference>
<dbReference type="GO" id="GO:0004867">
    <property type="term" value="F:serine-type endopeptidase inhibitor activity"/>
    <property type="evidence" value="ECO:0007669"/>
    <property type="project" value="UniProtKB-KW"/>
</dbReference>
<dbReference type="Gene3D" id="2.30.39.10">
    <property type="entry name" value="Alpha-1-antitrypsin, domain 1"/>
    <property type="match status" value="1"/>
</dbReference>
<evidence type="ECO:0000256" key="1">
    <source>
        <dbReference type="ARBA" id="ARBA00009500"/>
    </source>
</evidence>
<name>A0A8J6HPN1_TENMO</name>
<dbReference type="InterPro" id="IPR036186">
    <property type="entry name" value="Serpin_sf"/>
</dbReference>
<evidence type="ECO:0000256" key="4">
    <source>
        <dbReference type="RuleBase" id="RU000411"/>
    </source>
</evidence>
<dbReference type="EMBL" id="JABDTM020000864">
    <property type="protein sequence ID" value="KAH0822595.1"/>
    <property type="molecule type" value="Genomic_DNA"/>
</dbReference>
<dbReference type="InterPro" id="IPR000215">
    <property type="entry name" value="Serpin_fam"/>
</dbReference>
<accession>A0A8J6HPN1</accession>
<evidence type="ECO:0000313" key="8">
    <source>
        <dbReference type="Proteomes" id="UP000719412"/>
    </source>
</evidence>
<evidence type="ECO:0000256" key="5">
    <source>
        <dbReference type="SAM" id="SignalP"/>
    </source>
</evidence>
<keyword evidence="5" id="KW-0732">Signal</keyword>
<keyword evidence="8" id="KW-1185">Reference proteome</keyword>
<evidence type="ECO:0000259" key="6">
    <source>
        <dbReference type="SMART" id="SM00093"/>
    </source>
</evidence>
<dbReference type="Gene3D" id="3.30.497.10">
    <property type="entry name" value="Antithrombin, subunit I, domain 2"/>
    <property type="match status" value="1"/>
</dbReference>
<dbReference type="PANTHER" id="PTHR11461">
    <property type="entry name" value="SERINE PROTEASE INHIBITOR, SERPIN"/>
    <property type="match status" value="1"/>
</dbReference>
<protein>
    <recommendedName>
        <fullName evidence="6">Serpin domain-containing protein</fullName>
    </recommendedName>
</protein>
<dbReference type="SMART" id="SM00093">
    <property type="entry name" value="SERPIN"/>
    <property type="match status" value="1"/>
</dbReference>
<evidence type="ECO:0000256" key="3">
    <source>
        <dbReference type="ARBA" id="ARBA00022900"/>
    </source>
</evidence>
<feature type="domain" description="Serpin" evidence="6">
    <location>
        <begin position="32"/>
        <end position="362"/>
    </location>
</feature>
<reference evidence="7" key="1">
    <citation type="journal article" date="2020" name="J Insects Food Feed">
        <title>The yellow mealworm (Tenebrio molitor) genome: a resource for the emerging insects as food and feed industry.</title>
        <authorList>
            <person name="Eriksson T."/>
            <person name="Andere A."/>
            <person name="Kelstrup H."/>
            <person name="Emery V."/>
            <person name="Picard C."/>
        </authorList>
    </citation>
    <scope>NUCLEOTIDE SEQUENCE</scope>
    <source>
        <strain evidence="7">Stoneville</strain>
        <tissue evidence="7">Whole head</tissue>
    </source>
</reference>
<evidence type="ECO:0000313" key="7">
    <source>
        <dbReference type="EMBL" id="KAH0822595.1"/>
    </source>
</evidence>
<dbReference type="Pfam" id="PF00079">
    <property type="entry name" value="Serpin"/>
    <property type="match status" value="1"/>
</dbReference>
<proteinExistence type="inferred from homology"/>
<sequence>MKTAFILLSMLLSAFGDEVQESFTDINNLFTAGVYREVSKTVKENVLVSPFSAEVALALALSGAEGPTAEEIRTTLHLPNNPDLILKTFKSLLTSLEHHDQDYHLRNVNKIYLNKNFAIKNDFRNTALSVFGADLENVEFSQSVEAAKTINHWVEKQTENKIHDLVDPANLNDFTRSILINALYFQANWTNQFKNYFTIKEKFHPTTKDVVQVEMMTDFENDYNYYASEELEASFLEMPFEGEEASITFVLPDAVDGLADLEQQIDQVFIKPNYTSAGVFVSIPKFKIESSLDFKEILGNMGVRKAFTPGEAEFSGISDDELVVNNFVQKTFIRVNEEGVEAAASDFEAYNGFPSIRRIPQPGQK</sequence>
<dbReference type="Proteomes" id="UP000719412">
    <property type="component" value="Unassembled WGS sequence"/>
</dbReference>
<reference evidence="7" key="2">
    <citation type="submission" date="2021-08" db="EMBL/GenBank/DDBJ databases">
        <authorList>
            <person name="Eriksson T."/>
        </authorList>
    </citation>
    <scope>NUCLEOTIDE SEQUENCE</scope>
    <source>
        <strain evidence="7">Stoneville</strain>
        <tissue evidence="7">Whole head</tissue>
    </source>
</reference>
<evidence type="ECO:0000256" key="2">
    <source>
        <dbReference type="ARBA" id="ARBA00022690"/>
    </source>
</evidence>
<comment type="similarity">
    <text evidence="1 4">Belongs to the serpin family.</text>
</comment>
<keyword evidence="2" id="KW-0646">Protease inhibitor</keyword>
<dbReference type="AlphaFoldDB" id="A0A8J6HPN1"/>
<keyword evidence="3" id="KW-0722">Serine protease inhibitor</keyword>
<dbReference type="PANTHER" id="PTHR11461:SF211">
    <property type="entry name" value="GH10112P-RELATED"/>
    <property type="match status" value="1"/>
</dbReference>
<dbReference type="GO" id="GO:0005615">
    <property type="term" value="C:extracellular space"/>
    <property type="evidence" value="ECO:0007669"/>
    <property type="project" value="InterPro"/>
</dbReference>
<feature type="chain" id="PRO_5035171750" description="Serpin domain-containing protein" evidence="5">
    <location>
        <begin position="17"/>
        <end position="365"/>
    </location>
</feature>
<gene>
    <name evidence="7" type="ORF">GEV33_000196</name>
</gene>
<comment type="caution">
    <text evidence="7">The sequence shown here is derived from an EMBL/GenBank/DDBJ whole genome shotgun (WGS) entry which is preliminary data.</text>
</comment>
<dbReference type="InterPro" id="IPR023796">
    <property type="entry name" value="Serpin_dom"/>
</dbReference>
<feature type="signal peptide" evidence="5">
    <location>
        <begin position="1"/>
        <end position="16"/>
    </location>
</feature>
<dbReference type="InterPro" id="IPR042178">
    <property type="entry name" value="Serpin_sf_1"/>
</dbReference>